<gene>
    <name evidence="1" type="ORF">L1987_62009</name>
</gene>
<evidence type="ECO:0000313" key="2">
    <source>
        <dbReference type="Proteomes" id="UP001056120"/>
    </source>
</evidence>
<organism evidence="1 2">
    <name type="scientific">Smallanthus sonchifolius</name>
    <dbReference type="NCBI Taxonomy" id="185202"/>
    <lineage>
        <taxon>Eukaryota</taxon>
        <taxon>Viridiplantae</taxon>
        <taxon>Streptophyta</taxon>
        <taxon>Embryophyta</taxon>
        <taxon>Tracheophyta</taxon>
        <taxon>Spermatophyta</taxon>
        <taxon>Magnoliopsida</taxon>
        <taxon>eudicotyledons</taxon>
        <taxon>Gunneridae</taxon>
        <taxon>Pentapetalae</taxon>
        <taxon>asterids</taxon>
        <taxon>campanulids</taxon>
        <taxon>Asterales</taxon>
        <taxon>Asteraceae</taxon>
        <taxon>Asteroideae</taxon>
        <taxon>Heliantheae alliance</taxon>
        <taxon>Millerieae</taxon>
        <taxon>Smallanthus</taxon>
    </lineage>
</organism>
<dbReference type="Proteomes" id="UP001056120">
    <property type="component" value="Linkage Group LG21"/>
</dbReference>
<accession>A0ACB9C975</accession>
<evidence type="ECO:0000313" key="1">
    <source>
        <dbReference type="EMBL" id="KAI3730831.1"/>
    </source>
</evidence>
<dbReference type="EMBL" id="CM042038">
    <property type="protein sequence ID" value="KAI3730831.1"/>
    <property type="molecule type" value="Genomic_DNA"/>
</dbReference>
<reference evidence="1 2" key="2">
    <citation type="journal article" date="2022" name="Mol. Ecol. Resour.">
        <title>The genomes of chicory, endive, great burdock and yacon provide insights into Asteraceae paleo-polyploidization history and plant inulin production.</title>
        <authorList>
            <person name="Fan W."/>
            <person name="Wang S."/>
            <person name="Wang H."/>
            <person name="Wang A."/>
            <person name="Jiang F."/>
            <person name="Liu H."/>
            <person name="Zhao H."/>
            <person name="Xu D."/>
            <person name="Zhang Y."/>
        </authorList>
    </citation>
    <scope>NUCLEOTIDE SEQUENCE [LARGE SCALE GENOMIC DNA]</scope>
    <source>
        <strain evidence="2">cv. Yunnan</strain>
        <tissue evidence="1">Leaves</tissue>
    </source>
</reference>
<proteinExistence type="predicted"/>
<keyword evidence="2" id="KW-1185">Reference proteome</keyword>
<comment type="caution">
    <text evidence="1">The sequence shown here is derived from an EMBL/GenBank/DDBJ whole genome shotgun (WGS) entry which is preliminary data.</text>
</comment>
<protein>
    <submittedName>
        <fullName evidence="1">Uncharacterized protein</fullName>
    </submittedName>
</protein>
<sequence length="90" mass="10480">MFNRQLFSHAPNPSILLPIITNRDSHAYLMRTPIFDLPFSFPSHSLEGKFLIFEAFWLLLGNQIQIISQVFLSCEIDRRGIRKLYGVQTI</sequence>
<name>A0ACB9C975_9ASTR</name>
<reference evidence="2" key="1">
    <citation type="journal article" date="2022" name="Mol. Ecol. Resour.">
        <title>The genomes of chicory, endive, great burdock and yacon provide insights into Asteraceae palaeo-polyploidization history and plant inulin production.</title>
        <authorList>
            <person name="Fan W."/>
            <person name="Wang S."/>
            <person name="Wang H."/>
            <person name="Wang A."/>
            <person name="Jiang F."/>
            <person name="Liu H."/>
            <person name="Zhao H."/>
            <person name="Xu D."/>
            <person name="Zhang Y."/>
        </authorList>
    </citation>
    <scope>NUCLEOTIDE SEQUENCE [LARGE SCALE GENOMIC DNA]</scope>
    <source>
        <strain evidence="2">cv. Yunnan</strain>
    </source>
</reference>